<accession>C2EEN5</accession>
<evidence type="ECO:0000313" key="2">
    <source>
        <dbReference type="Proteomes" id="UP000003531"/>
    </source>
</evidence>
<gene>
    <name evidence="1" type="ORF">HMPREF0545_0107</name>
</gene>
<evidence type="ECO:0000313" key="1">
    <source>
        <dbReference type="EMBL" id="EEJ74967.1"/>
    </source>
</evidence>
<dbReference type="AlphaFoldDB" id="C2EEN5"/>
<dbReference type="Proteomes" id="UP000003531">
    <property type="component" value="Unassembled WGS sequence"/>
</dbReference>
<protein>
    <submittedName>
        <fullName evidence="1">Uncharacterized protein</fullName>
    </submittedName>
</protein>
<proteinExistence type="predicted"/>
<dbReference type="HOGENOM" id="CLU_2935859_0_0_9"/>
<reference evidence="1 2" key="1">
    <citation type="submission" date="2009-01" db="EMBL/GenBank/DDBJ databases">
        <authorList>
            <person name="Qin X."/>
            <person name="Bachman B."/>
            <person name="Battles P."/>
            <person name="Bell A."/>
            <person name="Bess C."/>
            <person name="Bickham C."/>
            <person name="Chaboub L."/>
            <person name="Chen D."/>
            <person name="Coyle M."/>
            <person name="Deiros D.R."/>
            <person name="Dinh H."/>
            <person name="Forbes L."/>
            <person name="Fowler G."/>
            <person name="Francisco L."/>
            <person name="Fu Q."/>
            <person name="Gubbala S."/>
            <person name="Hale W."/>
            <person name="Han Y."/>
            <person name="Hemphill L."/>
            <person name="Highlander S.K."/>
            <person name="Hirani K."/>
            <person name="Hogues M."/>
            <person name="Jackson L."/>
            <person name="Jakkamsetti A."/>
            <person name="Javaid M."/>
            <person name="Jiang H."/>
            <person name="Korchina V."/>
            <person name="Kovar C."/>
            <person name="Lara F."/>
            <person name="Lee S."/>
            <person name="Mata R."/>
            <person name="Mathew T."/>
            <person name="Moen C."/>
            <person name="Morales K."/>
            <person name="Munidasa M."/>
            <person name="Nazareth L."/>
            <person name="Ngo R."/>
            <person name="Nguyen L."/>
            <person name="Okwuonu G."/>
            <person name="Ongeri F."/>
            <person name="Patil S."/>
            <person name="Petrosino J."/>
            <person name="Pham C."/>
            <person name="Pham P."/>
            <person name="Pu L.-L."/>
            <person name="Puazo M."/>
            <person name="Raj R."/>
            <person name="Reid J."/>
            <person name="Rouhana J."/>
            <person name="Saada N."/>
            <person name="Shang Y."/>
            <person name="Simmons D."/>
            <person name="Thornton R."/>
            <person name="Warren J."/>
            <person name="Weissenberger G."/>
            <person name="Zhang J."/>
            <person name="Zhang L."/>
            <person name="Zhou C."/>
            <person name="Zhu D."/>
            <person name="Muzny D."/>
            <person name="Worley K."/>
            <person name="Gibbs R."/>
        </authorList>
    </citation>
    <scope>NUCLEOTIDE SEQUENCE [LARGE SCALE GENOMIC DNA]</scope>
    <source>
        <strain evidence="1 2">ATCC 11741</strain>
    </source>
</reference>
<sequence length="60" mass="7438">MKHNDFFIKKYFFKVDNRLKLCHNSYDRGVEFEKKSYKSFQKELEILLISNISIEYNFSY</sequence>
<name>C2EEN5_9LACO</name>
<dbReference type="EMBL" id="ACGT01000001">
    <property type="protein sequence ID" value="EEJ74967.1"/>
    <property type="molecule type" value="Genomic_DNA"/>
</dbReference>
<organism evidence="1 2">
    <name type="scientific">Ligilactobacillus salivarius DSM 20555 = ATCC 11741</name>
    <dbReference type="NCBI Taxonomy" id="1423799"/>
    <lineage>
        <taxon>Bacteria</taxon>
        <taxon>Bacillati</taxon>
        <taxon>Bacillota</taxon>
        <taxon>Bacilli</taxon>
        <taxon>Lactobacillales</taxon>
        <taxon>Lactobacillaceae</taxon>
        <taxon>Ligilactobacillus</taxon>
    </lineage>
</organism>
<comment type="caution">
    <text evidence="1">The sequence shown here is derived from an EMBL/GenBank/DDBJ whole genome shotgun (WGS) entry which is preliminary data.</text>
</comment>